<dbReference type="Proteomes" id="UP001372834">
    <property type="component" value="Unassembled WGS sequence"/>
</dbReference>
<evidence type="ECO:0000313" key="3">
    <source>
        <dbReference type="Proteomes" id="UP001372834"/>
    </source>
</evidence>
<comment type="caution">
    <text evidence="2">The sequence shown here is derived from an EMBL/GenBank/DDBJ whole genome shotgun (WGS) entry which is preliminary data.</text>
</comment>
<evidence type="ECO:0000313" key="2">
    <source>
        <dbReference type="EMBL" id="KAK6644195.1"/>
    </source>
</evidence>
<feature type="compositionally biased region" description="Basic and acidic residues" evidence="1">
    <location>
        <begin position="70"/>
        <end position="87"/>
    </location>
</feature>
<dbReference type="EMBL" id="JAWJWE010000001">
    <property type="protein sequence ID" value="KAK6644195.1"/>
    <property type="molecule type" value="Genomic_DNA"/>
</dbReference>
<dbReference type="AlphaFoldDB" id="A0AAN8SH42"/>
<organism evidence="2 3">
    <name type="scientific">Polyplax serrata</name>
    <name type="common">Common mouse louse</name>
    <dbReference type="NCBI Taxonomy" id="468196"/>
    <lineage>
        <taxon>Eukaryota</taxon>
        <taxon>Metazoa</taxon>
        <taxon>Ecdysozoa</taxon>
        <taxon>Arthropoda</taxon>
        <taxon>Hexapoda</taxon>
        <taxon>Insecta</taxon>
        <taxon>Pterygota</taxon>
        <taxon>Neoptera</taxon>
        <taxon>Paraneoptera</taxon>
        <taxon>Psocodea</taxon>
        <taxon>Troctomorpha</taxon>
        <taxon>Phthiraptera</taxon>
        <taxon>Anoplura</taxon>
        <taxon>Polyplacidae</taxon>
        <taxon>Polyplax</taxon>
    </lineage>
</organism>
<protein>
    <submittedName>
        <fullName evidence="2">Uncharacterized protein</fullName>
    </submittedName>
</protein>
<accession>A0AAN8SH42</accession>
<proteinExistence type="predicted"/>
<name>A0AAN8SH42_POLSC</name>
<evidence type="ECO:0000256" key="1">
    <source>
        <dbReference type="SAM" id="MobiDB-lite"/>
    </source>
</evidence>
<feature type="region of interest" description="Disordered" evidence="1">
    <location>
        <begin position="63"/>
        <end position="91"/>
    </location>
</feature>
<gene>
    <name evidence="2" type="ORF">RUM43_000462</name>
</gene>
<feature type="region of interest" description="Disordered" evidence="1">
    <location>
        <begin position="150"/>
        <end position="172"/>
    </location>
</feature>
<reference evidence="2 3" key="1">
    <citation type="submission" date="2023-10" db="EMBL/GenBank/DDBJ databases">
        <title>Genomes of two closely related lineages of the louse Polyplax serrata with different host specificities.</title>
        <authorList>
            <person name="Martinu J."/>
            <person name="Tarabai H."/>
            <person name="Stefka J."/>
            <person name="Hypsa V."/>
        </authorList>
    </citation>
    <scope>NUCLEOTIDE SEQUENCE [LARGE SCALE GENOMIC DNA]</scope>
    <source>
        <strain evidence="2">HR10_N</strain>
    </source>
</reference>
<sequence length="172" mass="18845">MACKAGLYQFKLTSTHSMFSTDICTSPTRQLLKSECHQHSHFLYDDVKTESLKYLNGSERKTWEKSGPYETKEDKSKDEREVKEKGEIQGGTEDILFTLNEGDVPCSCGSGEATEAAAAAGAGAAAKDRKFEVFKIKPKGISLSNIVVLPEANQTERQSPDDQKPYAGATSN</sequence>